<reference evidence="2 3" key="1">
    <citation type="journal article" date="2015" name="Int. J. Syst. Evol. Microbiol.">
        <title>Halomonas salicampi sp. nov., a halotolerant and alkalitolerant bacterium isolated from a saltern soil.</title>
        <authorList>
            <person name="Lee J.C."/>
            <person name="Kim Y.S."/>
            <person name="Yun B.S."/>
            <person name="Whang K.S."/>
        </authorList>
    </citation>
    <scope>NUCLEOTIDE SEQUENCE [LARGE SCALE GENOMIC DNA]</scope>
    <source>
        <strain evidence="2 3">BH103</strain>
    </source>
</reference>
<evidence type="ECO:0000313" key="2">
    <source>
        <dbReference type="EMBL" id="NYS59719.1"/>
    </source>
</evidence>
<organism evidence="2 3">
    <name type="scientific">Vreelandella salicampi</name>
    <dbReference type="NCBI Taxonomy" id="1449798"/>
    <lineage>
        <taxon>Bacteria</taxon>
        <taxon>Pseudomonadati</taxon>
        <taxon>Pseudomonadota</taxon>
        <taxon>Gammaproteobacteria</taxon>
        <taxon>Oceanospirillales</taxon>
        <taxon>Halomonadaceae</taxon>
        <taxon>Vreelandella</taxon>
    </lineage>
</organism>
<dbReference type="PANTHER" id="PTHR43685:SF2">
    <property type="entry name" value="GLYCOSYLTRANSFERASE 2-LIKE DOMAIN-CONTAINING PROTEIN"/>
    <property type="match status" value="1"/>
</dbReference>
<dbReference type="Pfam" id="PF00535">
    <property type="entry name" value="Glycos_transf_2"/>
    <property type="match status" value="1"/>
</dbReference>
<proteinExistence type="predicted"/>
<evidence type="ECO:0000259" key="1">
    <source>
        <dbReference type="Pfam" id="PF00535"/>
    </source>
</evidence>
<comment type="caution">
    <text evidence="2">The sequence shown here is derived from an EMBL/GenBank/DDBJ whole genome shotgun (WGS) entry which is preliminary data.</text>
</comment>
<dbReference type="EMBL" id="JACCDF010000002">
    <property type="protein sequence ID" value="NYS59719.1"/>
    <property type="molecule type" value="Genomic_DNA"/>
</dbReference>
<dbReference type="InterPro" id="IPR001173">
    <property type="entry name" value="Glyco_trans_2-like"/>
</dbReference>
<dbReference type="CDD" id="cd00761">
    <property type="entry name" value="Glyco_tranf_GTA_type"/>
    <property type="match status" value="1"/>
</dbReference>
<dbReference type="AlphaFoldDB" id="A0A7Z0LIX0"/>
<dbReference type="InterPro" id="IPR050834">
    <property type="entry name" value="Glycosyltransf_2"/>
</dbReference>
<evidence type="ECO:0000313" key="3">
    <source>
        <dbReference type="Proteomes" id="UP000586119"/>
    </source>
</evidence>
<gene>
    <name evidence="2" type="ORF">HZS81_02925</name>
</gene>
<accession>A0A7Z0LIX0</accession>
<keyword evidence="2" id="KW-0808">Transferase</keyword>
<dbReference type="RefSeq" id="WP_179929072.1">
    <property type="nucleotide sequence ID" value="NZ_JACCDF010000002.1"/>
</dbReference>
<feature type="domain" description="Glycosyltransferase 2-like" evidence="1">
    <location>
        <begin position="4"/>
        <end position="126"/>
    </location>
</feature>
<dbReference type="Gene3D" id="3.90.550.10">
    <property type="entry name" value="Spore Coat Polysaccharide Biosynthesis Protein SpsA, Chain A"/>
    <property type="match status" value="1"/>
</dbReference>
<dbReference type="Proteomes" id="UP000586119">
    <property type="component" value="Unassembled WGS sequence"/>
</dbReference>
<sequence length="321" mass="37663">MIDIVIPCYNSEDTIKNVLDGLHAQTFENFHIYIINNACTDRTTSIINSHPTFHKTTLIHNSENIGFVRNVRKALSCGVREYTALCSSNDILYPKYLESLLSLHDEKSSVSYALCDFYINDKFAKSALPKDYFDTKELNIIDSCNMVMKKFTYSAPFWGLYKKDVITKMSPFSFNRGADHVYVAEAALYGEIRQYSKPLFKRNYPQDRTANTFSMMENDQQLTPDEVKTKFGWHLFPYISMLRSHHNMIRRAFIKNDEKEELFKSSTVILTQRYQKQIIQELKEFIKLKGSPPKGLMERQYFYEVEAYVRFTEEFLSLEKK</sequence>
<protein>
    <submittedName>
        <fullName evidence="2">Glycosyltransferase family 2 protein</fullName>
    </submittedName>
</protein>
<dbReference type="SUPFAM" id="SSF53448">
    <property type="entry name" value="Nucleotide-diphospho-sugar transferases"/>
    <property type="match status" value="1"/>
</dbReference>
<keyword evidence="3" id="KW-1185">Reference proteome</keyword>
<name>A0A7Z0LIX0_9GAMM</name>
<dbReference type="InterPro" id="IPR029044">
    <property type="entry name" value="Nucleotide-diphossugar_trans"/>
</dbReference>
<dbReference type="PANTHER" id="PTHR43685">
    <property type="entry name" value="GLYCOSYLTRANSFERASE"/>
    <property type="match status" value="1"/>
</dbReference>
<dbReference type="GO" id="GO:0016740">
    <property type="term" value="F:transferase activity"/>
    <property type="evidence" value="ECO:0007669"/>
    <property type="project" value="UniProtKB-KW"/>
</dbReference>